<organism evidence="3 4">
    <name type="scientific">Prosthecobacter vanneervenii</name>
    <dbReference type="NCBI Taxonomy" id="48466"/>
    <lineage>
        <taxon>Bacteria</taxon>
        <taxon>Pseudomonadati</taxon>
        <taxon>Verrucomicrobiota</taxon>
        <taxon>Verrucomicrobiia</taxon>
        <taxon>Verrucomicrobiales</taxon>
        <taxon>Verrucomicrobiaceae</taxon>
        <taxon>Prosthecobacter</taxon>
    </lineage>
</organism>
<dbReference type="InterPro" id="IPR050631">
    <property type="entry name" value="PheA/TfdB_FAD_monoxygenase"/>
</dbReference>
<dbReference type="Gene3D" id="3.50.50.60">
    <property type="entry name" value="FAD/NAD(P)-binding domain"/>
    <property type="match status" value="1"/>
</dbReference>
<accession>A0A7W8DJT6</accession>
<dbReference type="PANTHER" id="PTHR43476:SF3">
    <property type="entry name" value="FAD-BINDING MONOOXYGENASE"/>
    <property type="match status" value="1"/>
</dbReference>
<dbReference type="Pfam" id="PF01494">
    <property type="entry name" value="FAD_binding_3"/>
    <property type="match status" value="1"/>
</dbReference>
<protein>
    <submittedName>
        <fullName evidence="3">2-polyprenyl-6-methoxyphenol hydroxylase-like FAD-dependent oxidoreductase</fullName>
    </submittedName>
</protein>
<evidence type="ECO:0000259" key="2">
    <source>
        <dbReference type="Pfam" id="PF01494"/>
    </source>
</evidence>
<keyword evidence="1" id="KW-0560">Oxidoreductase</keyword>
<reference evidence="3 4" key="1">
    <citation type="submission" date="2020-08" db="EMBL/GenBank/DDBJ databases">
        <title>Genomic Encyclopedia of Type Strains, Phase IV (KMG-IV): sequencing the most valuable type-strain genomes for metagenomic binning, comparative biology and taxonomic classification.</title>
        <authorList>
            <person name="Goeker M."/>
        </authorList>
    </citation>
    <scope>NUCLEOTIDE SEQUENCE [LARGE SCALE GENOMIC DNA]</scope>
    <source>
        <strain evidence="3 4">DSM 12252</strain>
    </source>
</reference>
<comment type="caution">
    <text evidence="3">The sequence shown here is derived from an EMBL/GenBank/DDBJ whole genome shotgun (WGS) entry which is preliminary data.</text>
</comment>
<evidence type="ECO:0000256" key="1">
    <source>
        <dbReference type="ARBA" id="ARBA00023002"/>
    </source>
</evidence>
<dbReference type="Proteomes" id="UP000590740">
    <property type="component" value="Unassembled WGS sequence"/>
</dbReference>
<sequence length="390" mass="43121">MNTTDYDVIIVGGGPVGLLLACLLKQQGQRIRVLERRTESIAHSAAIGITPPSLHILEKLGLASKFISSGVKVRDCFVHGQRGKLGCVSFREIPDEHRFILSLPQVTTIALLQDHLGPEHFEAGCEVSYVRQTADHCEVQAGGSRLTARFVVACDGSRSSVRSVIGMRAPGRSYDCHFVMGDFVDRSSFGDEAHLFFTAAGSVESFPLPGGQRRWVVQTDTRMDRPPPGLVSMLTKQRTGIDVPAADQVNESVFTPRKFNCDRYYEGRILFCGDAAHGMSPIGGQGMNTGFADAEFLAEILTRSDPLKLLPAYNRYRRKAAKTAIFRAEWGMWLGTWRGRVRSALRDFILKYLLCQGPVARHMGSFYAMLTIPFNTLKRVPAASLQPRTL</sequence>
<dbReference type="RefSeq" id="WP_184339452.1">
    <property type="nucleotide sequence ID" value="NZ_JACHIG010000004.1"/>
</dbReference>
<dbReference type="GO" id="GO:0071949">
    <property type="term" value="F:FAD binding"/>
    <property type="evidence" value="ECO:0007669"/>
    <property type="project" value="InterPro"/>
</dbReference>
<dbReference type="InterPro" id="IPR036188">
    <property type="entry name" value="FAD/NAD-bd_sf"/>
</dbReference>
<dbReference type="AlphaFoldDB" id="A0A7W8DJT6"/>
<feature type="domain" description="FAD-binding" evidence="2">
    <location>
        <begin position="5"/>
        <end position="325"/>
    </location>
</feature>
<dbReference type="PRINTS" id="PR00420">
    <property type="entry name" value="RNGMNOXGNASE"/>
</dbReference>
<dbReference type="Gene3D" id="3.30.70.2450">
    <property type="match status" value="1"/>
</dbReference>
<dbReference type="EMBL" id="JACHIG010000004">
    <property type="protein sequence ID" value="MBB5032523.1"/>
    <property type="molecule type" value="Genomic_DNA"/>
</dbReference>
<dbReference type="GO" id="GO:0019622">
    <property type="term" value="P:3-(3-hydroxy)phenylpropionate catabolic process"/>
    <property type="evidence" value="ECO:0007669"/>
    <property type="project" value="TreeGrafter"/>
</dbReference>
<dbReference type="GO" id="GO:0008688">
    <property type="term" value="F:3-(3-hydroxyphenyl)propionate hydroxylase activity"/>
    <property type="evidence" value="ECO:0007669"/>
    <property type="project" value="TreeGrafter"/>
</dbReference>
<gene>
    <name evidence="3" type="ORF">HNQ65_002105</name>
</gene>
<evidence type="ECO:0000313" key="3">
    <source>
        <dbReference type="EMBL" id="MBB5032523.1"/>
    </source>
</evidence>
<evidence type="ECO:0000313" key="4">
    <source>
        <dbReference type="Proteomes" id="UP000590740"/>
    </source>
</evidence>
<dbReference type="InterPro" id="IPR002938">
    <property type="entry name" value="FAD-bd"/>
</dbReference>
<dbReference type="PANTHER" id="PTHR43476">
    <property type="entry name" value="3-(3-HYDROXY-PHENYL)PROPIONATE/3-HYDROXYCINNAMIC ACID HYDROXYLASE"/>
    <property type="match status" value="1"/>
</dbReference>
<dbReference type="SUPFAM" id="SSF51905">
    <property type="entry name" value="FAD/NAD(P)-binding domain"/>
    <property type="match status" value="1"/>
</dbReference>
<name>A0A7W8DJT6_9BACT</name>
<keyword evidence="4" id="KW-1185">Reference proteome</keyword>
<proteinExistence type="predicted"/>